<dbReference type="PROSITE" id="PS50222">
    <property type="entry name" value="EF_HAND_2"/>
    <property type="match status" value="1"/>
</dbReference>
<dbReference type="CDD" id="cd00051">
    <property type="entry name" value="EFh"/>
    <property type="match status" value="1"/>
</dbReference>
<gene>
    <name evidence="6" type="ORF">CTEN210_04911</name>
</gene>
<evidence type="ECO:0000259" key="5">
    <source>
        <dbReference type="PROSITE" id="PS50222"/>
    </source>
</evidence>
<dbReference type="PROSITE" id="PS00018">
    <property type="entry name" value="EF_HAND_1"/>
    <property type="match status" value="2"/>
</dbReference>
<keyword evidence="7" id="KW-1185">Reference proteome</keyword>
<evidence type="ECO:0000313" key="6">
    <source>
        <dbReference type="EMBL" id="GFH48435.1"/>
    </source>
</evidence>
<keyword evidence="4" id="KW-0732">Signal</keyword>
<feature type="region of interest" description="Disordered" evidence="3">
    <location>
        <begin position="207"/>
        <end position="250"/>
    </location>
</feature>
<dbReference type="AlphaFoldDB" id="A0AAD3CPI0"/>
<dbReference type="EMBL" id="BLLK01000027">
    <property type="protein sequence ID" value="GFH48435.1"/>
    <property type="molecule type" value="Genomic_DNA"/>
</dbReference>
<keyword evidence="2" id="KW-0175">Coiled coil</keyword>
<feature type="domain" description="EF-hand" evidence="5">
    <location>
        <begin position="183"/>
        <end position="209"/>
    </location>
</feature>
<dbReference type="Pfam" id="PF13499">
    <property type="entry name" value="EF-hand_7"/>
    <property type="match status" value="1"/>
</dbReference>
<protein>
    <recommendedName>
        <fullName evidence="5">EF-hand domain-containing protein</fullName>
    </recommendedName>
</protein>
<name>A0AAD3CPI0_9STRA</name>
<feature type="coiled-coil region" evidence="2">
    <location>
        <begin position="105"/>
        <end position="139"/>
    </location>
</feature>
<dbReference type="InterPro" id="IPR011992">
    <property type="entry name" value="EF-hand-dom_pair"/>
</dbReference>
<proteinExistence type="predicted"/>
<dbReference type="InterPro" id="IPR018247">
    <property type="entry name" value="EF_Hand_1_Ca_BS"/>
</dbReference>
<reference evidence="6 7" key="1">
    <citation type="journal article" date="2021" name="Sci. Rep.">
        <title>The genome of the diatom Chaetoceros tenuissimus carries an ancient integrated fragment of an extant virus.</title>
        <authorList>
            <person name="Hongo Y."/>
            <person name="Kimura K."/>
            <person name="Takaki Y."/>
            <person name="Yoshida Y."/>
            <person name="Baba S."/>
            <person name="Kobayashi G."/>
            <person name="Nagasaki K."/>
            <person name="Hano T."/>
            <person name="Tomaru Y."/>
        </authorList>
    </citation>
    <scope>NUCLEOTIDE SEQUENCE [LARGE SCALE GENOMIC DNA]</scope>
    <source>
        <strain evidence="6 7">NIES-3715</strain>
    </source>
</reference>
<feature type="signal peptide" evidence="4">
    <location>
        <begin position="1"/>
        <end position="23"/>
    </location>
</feature>
<evidence type="ECO:0000256" key="1">
    <source>
        <dbReference type="ARBA" id="ARBA00022837"/>
    </source>
</evidence>
<sequence>MIGYRQQLALMCISLLSLGGAQDYEPSYEDYADSYNNQDNLYANYAMKQQEKEVGGGPSFVKMAIVGGIGWVAGAKVHSNKAAKLLKKKHMKEAKTLYSQYYNDVYKLQEQNAELAQAVNKLQAALQNAESERDEEIMQRDYDEFKQPDVDGDDRISRAEFNIYVKNYLSNYPGLSEKDYPKFEDFDHDNDGYVSFSEYTTQMAAQAKQAEQEAQRAAQSGSYNAAQKAGQKAHAYNGLSGSGRGADNFDDLYAQYGRR</sequence>
<keyword evidence="1" id="KW-0106">Calcium</keyword>
<evidence type="ECO:0000256" key="3">
    <source>
        <dbReference type="SAM" id="MobiDB-lite"/>
    </source>
</evidence>
<feature type="chain" id="PRO_5042256677" description="EF-hand domain-containing protein" evidence="4">
    <location>
        <begin position="24"/>
        <end position="259"/>
    </location>
</feature>
<dbReference type="GO" id="GO:0005509">
    <property type="term" value="F:calcium ion binding"/>
    <property type="evidence" value="ECO:0007669"/>
    <property type="project" value="InterPro"/>
</dbReference>
<dbReference type="InterPro" id="IPR002048">
    <property type="entry name" value="EF_hand_dom"/>
</dbReference>
<evidence type="ECO:0000256" key="4">
    <source>
        <dbReference type="SAM" id="SignalP"/>
    </source>
</evidence>
<evidence type="ECO:0000313" key="7">
    <source>
        <dbReference type="Proteomes" id="UP001054902"/>
    </source>
</evidence>
<comment type="caution">
    <text evidence="6">The sequence shown here is derived from an EMBL/GenBank/DDBJ whole genome shotgun (WGS) entry which is preliminary data.</text>
</comment>
<dbReference type="Proteomes" id="UP001054902">
    <property type="component" value="Unassembled WGS sequence"/>
</dbReference>
<dbReference type="SUPFAM" id="SSF47473">
    <property type="entry name" value="EF-hand"/>
    <property type="match status" value="1"/>
</dbReference>
<evidence type="ECO:0000256" key="2">
    <source>
        <dbReference type="SAM" id="Coils"/>
    </source>
</evidence>
<dbReference type="Gene3D" id="1.10.238.10">
    <property type="entry name" value="EF-hand"/>
    <property type="match status" value="1"/>
</dbReference>
<organism evidence="6 7">
    <name type="scientific">Chaetoceros tenuissimus</name>
    <dbReference type="NCBI Taxonomy" id="426638"/>
    <lineage>
        <taxon>Eukaryota</taxon>
        <taxon>Sar</taxon>
        <taxon>Stramenopiles</taxon>
        <taxon>Ochrophyta</taxon>
        <taxon>Bacillariophyta</taxon>
        <taxon>Coscinodiscophyceae</taxon>
        <taxon>Chaetocerotophycidae</taxon>
        <taxon>Chaetocerotales</taxon>
        <taxon>Chaetocerotaceae</taxon>
        <taxon>Chaetoceros</taxon>
    </lineage>
</organism>
<accession>A0AAD3CPI0</accession>